<dbReference type="EMBL" id="JXBC01000014">
    <property type="protein sequence ID" value="KIU04530.1"/>
    <property type="molecule type" value="Genomic_DNA"/>
</dbReference>
<evidence type="ECO:0000313" key="1">
    <source>
        <dbReference type="EMBL" id="KIU04530.1"/>
    </source>
</evidence>
<dbReference type="Proteomes" id="UP000032247">
    <property type="component" value="Unassembled WGS sequence"/>
</dbReference>
<evidence type="ECO:0000313" key="2">
    <source>
        <dbReference type="Proteomes" id="UP000032247"/>
    </source>
</evidence>
<sequence>MDFISIFILFSELSYLESILNAYPDDYDPYSVQDTFFGIKCIS</sequence>
<name>A0A0D1K8S1_BACIU</name>
<dbReference type="AlphaFoldDB" id="A0A0D1K8S1"/>
<organism evidence="1 2">
    <name type="scientific">Bacillus subtilis</name>
    <dbReference type="NCBI Taxonomy" id="1423"/>
    <lineage>
        <taxon>Bacteria</taxon>
        <taxon>Bacillati</taxon>
        <taxon>Bacillota</taxon>
        <taxon>Bacilli</taxon>
        <taxon>Bacillales</taxon>
        <taxon>Bacillaceae</taxon>
        <taxon>Bacillus</taxon>
    </lineage>
</organism>
<reference evidence="1 2" key="1">
    <citation type="submission" date="2014-12" db="EMBL/GenBank/DDBJ databases">
        <title>Comparative genome analysis of Bacillus coagulans HM-08, Clostridium butyricum HM-68, Bacillus subtilis HM-66 and Bacillus licheniformis BL-09.</title>
        <authorList>
            <person name="Zhang H."/>
        </authorList>
    </citation>
    <scope>NUCLEOTIDE SEQUENCE [LARGE SCALE GENOMIC DNA]</scope>
    <source>
        <strain evidence="1 2">HM-66</strain>
    </source>
</reference>
<comment type="caution">
    <text evidence="1">The sequence shown here is derived from an EMBL/GenBank/DDBJ whole genome shotgun (WGS) entry which is preliminary data.</text>
</comment>
<gene>
    <name evidence="1" type="ORF">SC09_contig8orf00195</name>
</gene>
<proteinExistence type="predicted"/>
<protein>
    <submittedName>
        <fullName evidence="1">Uncharacterized protein</fullName>
    </submittedName>
</protein>
<accession>A0A0D1K8S1</accession>